<evidence type="ECO:0000259" key="3">
    <source>
        <dbReference type="Pfam" id="PF01408"/>
    </source>
</evidence>
<sequence length="324" mass="34991">MIGWGVVATGGIADVVTSDMKLVDGTEVRAVSSRDPRKAADFAERHGIPRSYGNNDELIADPSVDVVYVATPHSSHYEVAKAALVAGKAVLCEKPLTVTLAAAEELVALARQQGAFLMEAMWTRFNPLVRKLRQWVAEGVIGQIRGIHADFGALFPADPTHRGWNPLLGGGSLLDLGVYPVSLVQMLLGEPTAVVTHGLVRNEVDAQAAMLLRYPDGVSAQVTSSMISDHPVRATIVGTNGRIELSPDFFRVEEMVVQVGADRRVERVELTGHGYTYQIAEVNARVLAGDKESPEMTLDDTLAVMRILTTGLTQLGVRYPDTVR</sequence>
<dbReference type="GO" id="GO:0016491">
    <property type="term" value="F:oxidoreductase activity"/>
    <property type="evidence" value="ECO:0007669"/>
    <property type="project" value="UniProtKB-KW"/>
</dbReference>
<dbReference type="InterPro" id="IPR055170">
    <property type="entry name" value="GFO_IDH_MocA-like_dom"/>
</dbReference>
<protein>
    <submittedName>
        <fullName evidence="5">Putative dehydrogenase</fullName>
    </submittedName>
</protein>
<dbReference type="Proteomes" id="UP000295680">
    <property type="component" value="Unassembled WGS sequence"/>
</dbReference>
<accession>A0A4R2JGH8</accession>
<dbReference type="Pfam" id="PF22725">
    <property type="entry name" value="GFO_IDH_MocA_C3"/>
    <property type="match status" value="1"/>
</dbReference>
<proteinExistence type="inferred from homology"/>
<keyword evidence="6" id="KW-1185">Reference proteome</keyword>
<dbReference type="Gene3D" id="3.40.50.720">
    <property type="entry name" value="NAD(P)-binding Rossmann-like Domain"/>
    <property type="match status" value="1"/>
</dbReference>
<dbReference type="InterPro" id="IPR036291">
    <property type="entry name" value="NAD(P)-bd_dom_sf"/>
</dbReference>
<evidence type="ECO:0000313" key="6">
    <source>
        <dbReference type="Proteomes" id="UP000295680"/>
    </source>
</evidence>
<dbReference type="PANTHER" id="PTHR22604">
    <property type="entry name" value="OXIDOREDUCTASES"/>
    <property type="match status" value="1"/>
</dbReference>
<comment type="similarity">
    <text evidence="1">Belongs to the Gfo/Idh/MocA family.</text>
</comment>
<comment type="caution">
    <text evidence="5">The sequence shown here is derived from an EMBL/GenBank/DDBJ whole genome shotgun (WGS) entry which is preliminary data.</text>
</comment>
<dbReference type="GO" id="GO:0000166">
    <property type="term" value="F:nucleotide binding"/>
    <property type="evidence" value="ECO:0007669"/>
    <property type="project" value="InterPro"/>
</dbReference>
<dbReference type="SUPFAM" id="SSF55347">
    <property type="entry name" value="Glyceraldehyde-3-phosphate dehydrogenase-like, C-terminal domain"/>
    <property type="match status" value="1"/>
</dbReference>
<evidence type="ECO:0000256" key="2">
    <source>
        <dbReference type="ARBA" id="ARBA00023002"/>
    </source>
</evidence>
<dbReference type="InterPro" id="IPR000683">
    <property type="entry name" value="Gfo/Idh/MocA-like_OxRdtase_N"/>
</dbReference>
<dbReference type="PANTHER" id="PTHR22604:SF105">
    <property type="entry name" value="TRANS-1,2-DIHYDROBENZENE-1,2-DIOL DEHYDROGENASE"/>
    <property type="match status" value="1"/>
</dbReference>
<reference evidence="5 6" key="1">
    <citation type="submission" date="2019-03" db="EMBL/GenBank/DDBJ databases">
        <title>Genomic Encyclopedia of Type Strains, Phase IV (KMG-IV): sequencing the most valuable type-strain genomes for metagenomic binning, comparative biology and taxonomic classification.</title>
        <authorList>
            <person name="Goeker M."/>
        </authorList>
    </citation>
    <scope>NUCLEOTIDE SEQUENCE [LARGE SCALE GENOMIC DNA]</scope>
    <source>
        <strain evidence="5 6">DSM 45934</strain>
    </source>
</reference>
<dbReference type="EMBL" id="SLWS01000005">
    <property type="protein sequence ID" value="TCO58134.1"/>
    <property type="molecule type" value="Genomic_DNA"/>
</dbReference>
<evidence type="ECO:0000259" key="4">
    <source>
        <dbReference type="Pfam" id="PF22725"/>
    </source>
</evidence>
<dbReference type="OrthoDB" id="9815825at2"/>
<dbReference type="Pfam" id="PF01408">
    <property type="entry name" value="GFO_IDH_MocA"/>
    <property type="match status" value="1"/>
</dbReference>
<dbReference type="RefSeq" id="WP_132118668.1">
    <property type="nucleotide sequence ID" value="NZ_SLWS01000005.1"/>
</dbReference>
<dbReference type="SUPFAM" id="SSF51735">
    <property type="entry name" value="NAD(P)-binding Rossmann-fold domains"/>
    <property type="match status" value="1"/>
</dbReference>
<evidence type="ECO:0000313" key="5">
    <source>
        <dbReference type="EMBL" id="TCO58134.1"/>
    </source>
</evidence>
<evidence type="ECO:0000256" key="1">
    <source>
        <dbReference type="ARBA" id="ARBA00010928"/>
    </source>
</evidence>
<dbReference type="AlphaFoldDB" id="A0A4R2JGH8"/>
<gene>
    <name evidence="5" type="ORF">EV192_105199</name>
</gene>
<feature type="domain" description="Gfo/Idh/MocA-like oxidoreductase N-terminal" evidence="3">
    <location>
        <begin position="3"/>
        <end position="118"/>
    </location>
</feature>
<keyword evidence="2" id="KW-0560">Oxidoreductase</keyword>
<dbReference type="InterPro" id="IPR050984">
    <property type="entry name" value="Gfo/Idh/MocA_domain"/>
</dbReference>
<dbReference type="Gene3D" id="3.30.360.10">
    <property type="entry name" value="Dihydrodipicolinate Reductase, domain 2"/>
    <property type="match status" value="1"/>
</dbReference>
<name>A0A4R2JGH8_9PSEU</name>
<feature type="domain" description="GFO/IDH/MocA-like oxidoreductase" evidence="4">
    <location>
        <begin position="129"/>
        <end position="244"/>
    </location>
</feature>
<organism evidence="5 6">
    <name type="scientific">Actinocrispum wychmicini</name>
    <dbReference type="NCBI Taxonomy" id="1213861"/>
    <lineage>
        <taxon>Bacteria</taxon>
        <taxon>Bacillati</taxon>
        <taxon>Actinomycetota</taxon>
        <taxon>Actinomycetes</taxon>
        <taxon>Pseudonocardiales</taxon>
        <taxon>Pseudonocardiaceae</taxon>
        <taxon>Actinocrispum</taxon>
    </lineage>
</organism>